<dbReference type="WBParaSite" id="GPLIN_000068000">
    <property type="protein sequence ID" value="GPLIN_000068000"/>
    <property type="gene ID" value="GPLIN_000068000"/>
</dbReference>
<dbReference type="CDD" id="cd00162">
    <property type="entry name" value="RING_Ubox"/>
    <property type="match status" value="1"/>
</dbReference>
<evidence type="ECO:0000256" key="2">
    <source>
        <dbReference type="ARBA" id="ARBA00022833"/>
    </source>
</evidence>
<evidence type="ECO:0000256" key="1">
    <source>
        <dbReference type="ARBA" id="ARBA00022771"/>
    </source>
</evidence>
<feature type="chain" id="PRO_5008146257" evidence="4">
    <location>
        <begin position="22"/>
        <end position="238"/>
    </location>
</feature>
<keyword evidence="6" id="KW-1185">Reference proteome</keyword>
<protein>
    <submittedName>
        <fullName evidence="7">RING-type domain-containing protein</fullName>
    </submittedName>
</protein>
<feature type="domain" description="RING-type" evidence="5">
    <location>
        <begin position="31"/>
        <end position="70"/>
    </location>
</feature>
<dbReference type="Pfam" id="PF13639">
    <property type="entry name" value="zf-RING_2"/>
    <property type="match status" value="1"/>
</dbReference>
<evidence type="ECO:0000256" key="3">
    <source>
        <dbReference type="SAM" id="MobiDB-lite"/>
    </source>
</evidence>
<dbReference type="Gene3D" id="3.30.40.10">
    <property type="entry name" value="Zinc/RING finger domain, C3HC4 (zinc finger)"/>
    <property type="match status" value="1"/>
</dbReference>
<dbReference type="Proteomes" id="UP000050741">
    <property type="component" value="Unassembled WGS sequence"/>
</dbReference>
<feature type="region of interest" description="Disordered" evidence="3">
    <location>
        <begin position="69"/>
        <end position="137"/>
    </location>
</feature>
<dbReference type="InterPro" id="IPR013083">
    <property type="entry name" value="Znf_RING/FYVE/PHD"/>
</dbReference>
<keyword evidence="4" id="KW-0732">Signal</keyword>
<keyword evidence="2" id="KW-0862">Zinc</keyword>
<dbReference type="GO" id="GO:0008270">
    <property type="term" value="F:zinc ion binding"/>
    <property type="evidence" value="ECO:0007669"/>
    <property type="project" value="UniProtKB-KW"/>
</dbReference>
<dbReference type="InterPro" id="IPR001841">
    <property type="entry name" value="Znf_RING"/>
</dbReference>
<name>A0A183BJA1_GLOPA</name>
<reference evidence="6" key="2">
    <citation type="submission" date="2014-05" db="EMBL/GenBank/DDBJ databases">
        <title>The genome and life-stage specific transcriptomes of Globodera pallida elucidate key aspects of plant parasitism by a cyst nematode.</title>
        <authorList>
            <person name="Cotton J.A."/>
            <person name="Lilley C.J."/>
            <person name="Jones L.M."/>
            <person name="Kikuchi T."/>
            <person name="Reid A.J."/>
            <person name="Thorpe P."/>
            <person name="Tsai I.J."/>
            <person name="Beasley H."/>
            <person name="Blok V."/>
            <person name="Cock P.J.A."/>
            <person name="Van den Akker S.E."/>
            <person name="Holroyd N."/>
            <person name="Hunt M."/>
            <person name="Mantelin S."/>
            <person name="Naghra H."/>
            <person name="Pain A."/>
            <person name="Palomares-Rius J.E."/>
            <person name="Zarowiecki M."/>
            <person name="Berriman M."/>
            <person name="Jones J.T."/>
            <person name="Urwin P.E."/>
        </authorList>
    </citation>
    <scope>NUCLEOTIDE SEQUENCE [LARGE SCALE GENOMIC DNA]</scope>
    <source>
        <strain evidence="6">Lindley</strain>
    </source>
</reference>
<organism evidence="6 7">
    <name type="scientific">Globodera pallida</name>
    <name type="common">Potato cyst nematode worm</name>
    <name type="synonym">Heterodera pallida</name>
    <dbReference type="NCBI Taxonomy" id="36090"/>
    <lineage>
        <taxon>Eukaryota</taxon>
        <taxon>Metazoa</taxon>
        <taxon>Ecdysozoa</taxon>
        <taxon>Nematoda</taxon>
        <taxon>Chromadorea</taxon>
        <taxon>Rhabditida</taxon>
        <taxon>Tylenchina</taxon>
        <taxon>Tylenchomorpha</taxon>
        <taxon>Tylenchoidea</taxon>
        <taxon>Heteroderidae</taxon>
        <taxon>Heteroderinae</taxon>
        <taxon>Globodera</taxon>
    </lineage>
</organism>
<keyword evidence="1" id="KW-0863">Zinc-finger</keyword>
<keyword evidence="1" id="KW-0479">Metal-binding</keyword>
<reference evidence="6" key="1">
    <citation type="submission" date="2013-12" db="EMBL/GenBank/DDBJ databases">
        <authorList>
            <person name="Aslett M."/>
        </authorList>
    </citation>
    <scope>NUCLEOTIDE SEQUENCE [LARGE SCALE GENOMIC DNA]</scope>
    <source>
        <strain evidence="6">Lindley</strain>
    </source>
</reference>
<proteinExistence type="predicted"/>
<feature type="signal peptide" evidence="4">
    <location>
        <begin position="1"/>
        <end position="21"/>
    </location>
</feature>
<evidence type="ECO:0000313" key="6">
    <source>
        <dbReference type="Proteomes" id="UP000050741"/>
    </source>
</evidence>
<accession>A0A183BJA1</accession>
<sequence>MLLRPIFILLCFVVIKVLAKAAPKPEAPTKDCPICIGSLADTGSGAVKALACGCCFHTNCIDKWLKTKKTNPHIPSRPSNGGGTTTGGSRPFNGGGTTTGGSRPFNGGGTTTGGSRPFNGGGTTTGGSRPSNGNNEEWESHSHLLINTNGSSVQQNHSEDADYLRILKETKIEQERYIQQKEKEEIQKALIESQRMYQEMGGYTYSSDEENDEDLKFAEKQSLDEYWKKLKLTNGDAQ</sequence>
<evidence type="ECO:0000259" key="5">
    <source>
        <dbReference type="Pfam" id="PF13639"/>
    </source>
</evidence>
<reference evidence="7" key="3">
    <citation type="submission" date="2016-06" db="UniProtKB">
        <authorList>
            <consortium name="WormBaseParasite"/>
        </authorList>
    </citation>
    <scope>IDENTIFICATION</scope>
</reference>
<evidence type="ECO:0000256" key="4">
    <source>
        <dbReference type="SAM" id="SignalP"/>
    </source>
</evidence>
<evidence type="ECO:0000313" key="7">
    <source>
        <dbReference type="WBParaSite" id="GPLIN_000068000"/>
    </source>
</evidence>
<dbReference type="AlphaFoldDB" id="A0A183BJA1"/>
<dbReference type="SUPFAM" id="SSF57850">
    <property type="entry name" value="RING/U-box"/>
    <property type="match status" value="1"/>
</dbReference>